<evidence type="ECO:0000313" key="3">
    <source>
        <dbReference type="Proteomes" id="UP001347796"/>
    </source>
</evidence>
<dbReference type="EMBL" id="JAZGQO010000006">
    <property type="protein sequence ID" value="KAK6185327.1"/>
    <property type="molecule type" value="Genomic_DNA"/>
</dbReference>
<gene>
    <name evidence="2" type="ORF">SNE40_007585</name>
</gene>
<sequence>MIEIVGEKILCQVRKFYIENVVPSDSRLRCAFCERCRTLLLKVDKGEQSLDTLPDPFNFSKVSLQSPSTRANPSPVCTCVMCDIARETPISLGQGFKQPQFPRGRPSHPRREGTCSLASPRPITVCKRCFQPVGKGINHPKP</sequence>
<accession>A0AAN8JU15</accession>
<name>A0AAN8JU15_PATCE</name>
<comment type="caution">
    <text evidence="2">The sequence shown here is derived from an EMBL/GenBank/DDBJ whole genome shotgun (WGS) entry which is preliminary data.</text>
</comment>
<reference evidence="2 3" key="1">
    <citation type="submission" date="2024-01" db="EMBL/GenBank/DDBJ databases">
        <title>The genome of the rayed Mediterranean limpet Patella caerulea (Linnaeus, 1758).</title>
        <authorList>
            <person name="Anh-Thu Weber A."/>
            <person name="Halstead-Nussloch G."/>
        </authorList>
    </citation>
    <scope>NUCLEOTIDE SEQUENCE [LARGE SCALE GENOMIC DNA]</scope>
    <source>
        <strain evidence="2">AATW-2023a</strain>
        <tissue evidence="2">Whole specimen</tissue>
    </source>
</reference>
<dbReference type="AlphaFoldDB" id="A0AAN8JU15"/>
<dbReference type="Proteomes" id="UP001347796">
    <property type="component" value="Unassembled WGS sequence"/>
</dbReference>
<proteinExistence type="predicted"/>
<feature type="region of interest" description="Disordered" evidence="1">
    <location>
        <begin position="95"/>
        <end position="116"/>
    </location>
</feature>
<evidence type="ECO:0000256" key="1">
    <source>
        <dbReference type="SAM" id="MobiDB-lite"/>
    </source>
</evidence>
<protein>
    <submittedName>
        <fullName evidence="2">Uncharacterized protein</fullName>
    </submittedName>
</protein>
<organism evidence="2 3">
    <name type="scientific">Patella caerulea</name>
    <name type="common">Rayed Mediterranean limpet</name>
    <dbReference type="NCBI Taxonomy" id="87958"/>
    <lineage>
        <taxon>Eukaryota</taxon>
        <taxon>Metazoa</taxon>
        <taxon>Spiralia</taxon>
        <taxon>Lophotrochozoa</taxon>
        <taxon>Mollusca</taxon>
        <taxon>Gastropoda</taxon>
        <taxon>Patellogastropoda</taxon>
        <taxon>Patelloidea</taxon>
        <taxon>Patellidae</taxon>
        <taxon>Patella</taxon>
    </lineage>
</organism>
<keyword evidence="3" id="KW-1185">Reference proteome</keyword>
<evidence type="ECO:0000313" key="2">
    <source>
        <dbReference type="EMBL" id="KAK6185327.1"/>
    </source>
</evidence>